<feature type="transmembrane region" description="Helical" evidence="7">
    <location>
        <begin position="295"/>
        <end position="313"/>
    </location>
</feature>
<dbReference type="Pfam" id="PF05425">
    <property type="entry name" value="CopD"/>
    <property type="match status" value="1"/>
</dbReference>
<feature type="transmembrane region" description="Helical" evidence="7">
    <location>
        <begin position="146"/>
        <end position="171"/>
    </location>
</feature>
<evidence type="ECO:0000256" key="4">
    <source>
        <dbReference type="ARBA" id="ARBA00022989"/>
    </source>
</evidence>
<dbReference type="Proteomes" id="UP000562352">
    <property type="component" value="Unassembled WGS sequence"/>
</dbReference>
<feature type="transmembrane region" description="Helical" evidence="7">
    <location>
        <begin position="252"/>
        <end position="274"/>
    </location>
</feature>
<evidence type="ECO:0000256" key="3">
    <source>
        <dbReference type="ARBA" id="ARBA00022692"/>
    </source>
</evidence>
<feature type="transmembrane region" description="Helical" evidence="7">
    <location>
        <begin position="570"/>
        <end position="592"/>
    </location>
</feature>
<reference evidence="9 10" key="1">
    <citation type="submission" date="2020-08" db="EMBL/GenBank/DDBJ databases">
        <title>Genomic Encyclopedia of Type Strains, Phase III (KMG-III): the genomes of soil and plant-associated and newly described type strains.</title>
        <authorList>
            <person name="Whitman W."/>
        </authorList>
    </citation>
    <scope>NUCLEOTIDE SEQUENCE [LARGE SCALE GENOMIC DNA]</scope>
    <source>
        <strain evidence="9 10">CECT 3303</strain>
    </source>
</reference>
<evidence type="ECO:0000256" key="2">
    <source>
        <dbReference type="ARBA" id="ARBA00022475"/>
    </source>
</evidence>
<feature type="transmembrane region" description="Helical" evidence="7">
    <location>
        <begin position="457"/>
        <end position="478"/>
    </location>
</feature>
<dbReference type="Pfam" id="PF09678">
    <property type="entry name" value="Caa3_CtaG"/>
    <property type="match status" value="1"/>
</dbReference>
<evidence type="ECO:0000313" key="10">
    <source>
        <dbReference type="Proteomes" id="UP000562352"/>
    </source>
</evidence>
<feature type="transmembrane region" description="Helical" evidence="7">
    <location>
        <begin position="656"/>
        <end position="678"/>
    </location>
</feature>
<feature type="transmembrane region" description="Helical" evidence="7">
    <location>
        <begin position="490"/>
        <end position="510"/>
    </location>
</feature>
<dbReference type="InterPro" id="IPR019108">
    <property type="entry name" value="Caa3_assmbl_CtaG-rel"/>
</dbReference>
<dbReference type="GO" id="GO:0006825">
    <property type="term" value="P:copper ion transport"/>
    <property type="evidence" value="ECO:0007669"/>
    <property type="project" value="InterPro"/>
</dbReference>
<feature type="transmembrane region" description="Helical" evidence="7">
    <location>
        <begin position="111"/>
        <end position="134"/>
    </location>
</feature>
<comment type="caution">
    <text evidence="9">The sequence shown here is derived from an EMBL/GenBank/DDBJ whole genome shotgun (WGS) entry which is preliminary data.</text>
</comment>
<evidence type="ECO:0000256" key="7">
    <source>
        <dbReference type="SAM" id="Phobius"/>
    </source>
</evidence>
<dbReference type="AlphaFoldDB" id="A0A841CXZ1"/>
<evidence type="ECO:0000256" key="5">
    <source>
        <dbReference type="ARBA" id="ARBA00023136"/>
    </source>
</evidence>
<dbReference type="PANTHER" id="PTHR34820">
    <property type="entry name" value="INNER MEMBRANE PROTEIN YEBZ"/>
    <property type="match status" value="1"/>
</dbReference>
<dbReference type="EMBL" id="JACHJJ010000002">
    <property type="protein sequence ID" value="MBB5961673.1"/>
    <property type="molecule type" value="Genomic_DNA"/>
</dbReference>
<feature type="domain" description="Copper resistance protein D" evidence="8">
    <location>
        <begin position="288"/>
        <end position="384"/>
    </location>
</feature>
<evidence type="ECO:0000259" key="8">
    <source>
        <dbReference type="Pfam" id="PF05425"/>
    </source>
</evidence>
<proteinExistence type="predicted"/>
<evidence type="ECO:0000313" key="9">
    <source>
        <dbReference type="EMBL" id="MBB5961673.1"/>
    </source>
</evidence>
<feature type="transmembrane region" description="Helical" evidence="7">
    <location>
        <begin position="221"/>
        <end position="240"/>
    </location>
</feature>
<comment type="subcellular location">
    <subcellularLocation>
        <location evidence="1">Cell membrane</location>
        <topology evidence="1">Multi-pass membrane protein</topology>
    </subcellularLocation>
</comment>
<name>A0A841CXZ1_PLAVE</name>
<dbReference type="RefSeq" id="WP_260407652.1">
    <property type="nucleotide sequence ID" value="NZ_JACHJJ010000002.1"/>
</dbReference>
<feature type="transmembrane region" description="Helical" evidence="7">
    <location>
        <begin position="604"/>
        <end position="636"/>
    </location>
</feature>
<feature type="transmembrane region" description="Helical" evidence="7">
    <location>
        <begin position="325"/>
        <end position="346"/>
    </location>
</feature>
<keyword evidence="10" id="KW-1185">Reference proteome</keyword>
<evidence type="ECO:0000256" key="6">
    <source>
        <dbReference type="SAM" id="MobiDB-lite"/>
    </source>
</evidence>
<feature type="region of interest" description="Disordered" evidence="6">
    <location>
        <begin position="1"/>
        <end position="60"/>
    </location>
</feature>
<keyword evidence="2" id="KW-1003">Cell membrane</keyword>
<dbReference type="InterPro" id="IPR008457">
    <property type="entry name" value="Cu-R_CopD_dom"/>
</dbReference>
<protein>
    <submittedName>
        <fullName evidence="9">Putative copper resistance protein D</fullName>
    </submittedName>
</protein>
<organism evidence="9 10">
    <name type="scientific">Planomonospora venezuelensis</name>
    <dbReference type="NCBI Taxonomy" id="1999"/>
    <lineage>
        <taxon>Bacteria</taxon>
        <taxon>Bacillati</taxon>
        <taxon>Actinomycetota</taxon>
        <taxon>Actinomycetes</taxon>
        <taxon>Streptosporangiales</taxon>
        <taxon>Streptosporangiaceae</taxon>
        <taxon>Planomonospora</taxon>
    </lineage>
</organism>
<feature type="transmembrane region" description="Helical" evidence="7">
    <location>
        <begin position="68"/>
        <end position="91"/>
    </location>
</feature>
<feature type="transmembrane region" description="Helical" evidence="7">
    <location>
        <begin position="530"/>
        <end position="558"/>
    </location>
</feature>
<keyword evidence="4 7" id="KW-1133">Transmembrane helix</keyword>
<keyword evidence="3 7" id="KW-0812">Transmembrane</keyword>
<feature type="compositionally biased region" description="Basic and acidic residues" evidence="6">
    <location>
        <begin position="1"/>
        <end position="13"/>
    </location>
</feature>
<gene>
    <name evidence="9" type="ORF">FHS22_000930</name>
</gene>
<dbReference type="InterPro" id="IPR032694">
    <property type="entry name" value="CopC/D"/>
</dbReference>
<feature type="compositionally biased region" description="Gly residues" evidence="6">
    <location>
        <begin position="21"/>
        <end position="47"/>
    </location>
</feature>
<feature type="transmembrane region" description="Helical" evidence="7">
    <location>
        <begin position="191"/>
        <end position="214"/>
    </location>
</feature>
<dbReference type="PANTHER" id="PTHR34820:SF4">
    <property type="entry name" value="INNER MEMBRANE PROTEIN YEBZ"/>
    <property type="match status" value="1"/>
</dbReference>
<sequence length="724" mass="75520">MSAAEKGRSDRTAKPPRSGAGRTGAGQGRPGQGRPGQGRPGQGGSRQGGNEPAVAGPARDGTARTVRLALAVAAAAVAALVAAMVATGAASPRIIPGLSDEGALTRWGLPLAKLTMDAAGVLTVGALLAAAVFLPSDKGLLGKAALAYVRAASWLALVWAGAAVATMVFSLSDALGLPVADVLGGDELTSFAGQVSQGIALTLVVLFSLALALFARGAITAGAAGGLLVLALATLLPPALTGHSASSPNHDLATTGVAVHLVVLALWVGGLAVLCAHALRGQAQLEVAAARFSSMALWCFVGVGLSGLFSVVARLTSAAELFTSAYGLLLLAKTAAFALLGAAGWWHRRRTLPALASGGSGAFVRFASGEILIMFAAVGLAVALSRTAPPPAVLPVDRAFELLGYSMPPEISLANLASLWWFDLFSGTLVALLAGLYLAGVLRLARRGDSWPWGRTLAWFTGVLILLVATQSGVARYAKVLFSVHMAEHMTLSMLVPIFLVLGAPVTLALRALRPAARRGDRGPREWLTVILHSGFVRFVGHPAIATAVFVVSTYALYFTPLFTSAMEEHLGHIAMTVHFLLSGCLFFWVIIGVDPAPHRLPHVARLILLFVTMPFHAFFGIALMNMGTVLAADWYDQLGRTWGASSLADQQDGGAIAWGFGEIPTLIVLIALAFQWWRDDDRRARRADRRADAAAARTGGSGDAELDAYNDYLAKLDRRDRGE</sequence>
<keyword evidence="5 7" id="KW-0472">Membrane</keyword>
<accession>A0A841CXZ1</accession>
<evidence type="ECO:0000256" key="1">
    <source>
        <dbReference type="ARBA" id="ARBA00004651"/>
    </source>
</evidence>
<feature type="transmembrane region" description="Helical" evidence="7">
    <location>
        <begin position="419"/>
        <end position="445"/>
    </location>
</feature>
<dbReference type="GO" id="GO:0005886">
    <property type="term" value="C:plasma membrane"/>
    <property type="evidence" value="ECO:0007669"/>
    <property type="project" value="UniProtKB-SubCell"/>
</dbReference>
<feature type="transmembrane region" description="Helical" evidence="7">
    <location>
        <begin position="366"/>
        <end position="385"/>
    </location>
</feature>